<evidence type="ECO:0000313" key="7">
    <source>
        <dbReference type="Proteomes" id="UP000198582"/>
    </source>
</evidence>
<dbReference type="Proteomes" id="UP000198582">
    <property type="component" value="Unassembled WGS sequence"/>
</dbReference>
<evidence type="ECO:0000259" key="4">
    <source>
        <dbReference type="PROSITE" id="PS50043"/>
    </source>
</evidence>
<reference evidence="6 7" key="1">
    <citation type="submission" date="2016-10" db="EMBL/GenBank/DDBJ databases">
        <authorList>
            <person name="de Groot N.N."/>
        </authorList>
    </citation>
    <scope>NUCLEOTIDE SEQUENCE [LARGE SCALE GENOMIC DNA]</scope>
    <source>
        <strain evidence="6 7">DSM 44993</strain>
    </source>
</reference>
<dbReference type="GO" id="GO:0000160">
    <property type="term" value="P:phosphorelay signal transduction system"/>
    <property type="evidence" value="ECO:0007669"/>
    <property type="project" value="InterPro"/>
</dbReference>
<evidence type="ECO:0000313" key="6">
    <source>
        <dbReference type="EMBL" id="SEO66205.1"/>
    </source>
</evidence>
<keyword evidence="1 3" id="KW-0597">Phosphoprotein</keyword>
<dbReference type="InterPro" id="IPR000792">
    <property type="entry name" value="Tscrpt_reg_LuxR_C"/>
</dbReference>
<dbReference type="InterPro" id="IPR001789">
    <property type="entry name" value="Sig_transdc_resp-reg_receiver"/>
</dbReference>
<dbReference type="Pfam" id="PF00072">
    <property type="entry name" value="Response_reg"/>
    <property type="match status" value="1"/>
</dbReference>
<dbReference type="PANTHER" id="PTHR43214:SF42">
    <property type="entry name" value="TRANSCRIPTIONAL REGULATORY PROTEIN DESR"/>
    <property type="match status" value="1"/>
</dbReference>
<evidence type="ECO:0000259" key="5">
    <source>
        <dbReference type="PROSITE" id="PS50110"/>
    </source>
</evidence>
<sequence>MTIRVLIAEDQELIRTALVTLVGLEPDIDVVAKAEDGAQAVAIAAGTELDLVVLDIDMPVLDGLSAAEQLAAAHPGLALVMLTSHGRPGYLKRAVQAGARGFVTKNVSGTELAKVIREVHAGGRYLDPDLVADAMFAGECPLAARELEILRLAEDGRPLSGIAKTLSLQEGTVRNYMSAAITKLGVDNRISAVRHARNMGWL</sequence>
<feature type="domain" description="HTH luxR-type" evidence="4">
    <location>
        <begin position="135"/>
        <end position="200"/>
    </location>
</feature>
<evidence type="ECO:0000256" key="2">
    <source>
        <dbReference type="ARBA" id="ARBA00023125"/>
    </source>
</evidence>
<dbReference type="EMBL" id="FOEF01000001">
    <property type="protein sequence ID" value="SEO66205.1"/>
    <property type="molecule type" value="Genomic_DNA"/>
</dbReference>
<dbReference type="PANTHER" id="PTHR43214">
    <property type="entry name" value="TWO-COMPONENT RESPONSE REGULATOR"/>
    <property type="match status" value="1"/>
</dbReference>
<dbReference type="InterPro" id="IPR016032">
    <property type="entry name" value="Sig_transdc_resp-reg_C-effctor"/>
</dbReference>
<dbReference type="SMART" id="SM00448">
    <property type="entry name" value="REC"/>
    <property type="match status" value="1"/>
</dbReference>
<organism evidence="6 7">
    <name type="scientific">Amycolatopsis saalfeldensis</name>
    <dbReference type="NCBI Taxonomy" id="394193"/>
    <lineage>
        <taxon>Bacteria</taxon>
        <taxon>Bacillati</taxon>
        <taxon>Actinomycetota</taxon>
        <taxon>Actinomycetes</taxon>
        <taxon>Pseudonocardiales</taxon>
        <taxon>Pseudonocardiaceae</taxon>
        <taxon>Amycolatopsis</taxon>
    </lineage>
</organism>
<feature type="modified residue" description="4-aspartylphosphate" evidence="3">
    <location>
        <position position="55"/>
    </location>
</feature>
<dbReference type="PROSITE" id="PS50043">
    <property type="entry name" value="HTH_LUXR_2"/>
    <property type="match status" value="1"/>
</dbReference>
<dbReference type="CDD" id="cd06170">
    <property type="entry name" value="LuxR_C_like"/>
    <property type="match status" value="1"/>
</dbReference>
<keyword evidence="7" id="KW-1185">Reference proteome</keyword>
<dbReference type="InterPro" id="IPR058245">
    <property type="entry name" value="NreC/VraR/RcsB-like_REC"/>
</dbReference>
<dbReference type="Pfam" id="PF00196">
    <property type="entry name" value="GerE"/>
    <property type="match status" value="1"/>
</dbReference>
<dbReference type="PRINTS" id="PR00038">
    <property type="entry name" value="HTHLUXR"/>
</dbReference>
<dbReference type="PROSITE" id="PS50110">
    <property type="entry name" value="RESPONSE_REGULATORY"/>
    <property type="match status" value="1"/>
</dbReference>
<protein>
    <submittedName>
        <fullName evidence="6">Two component transcriptional regulator, LuxR family</fullName>
    </submittedName>
</protein>
<name>A0A1H8RIH1_9PSEU</name>
<dbReference type="CDD" id="cd17535">
    <property type="entry name" value="REC_NarL-like"/>
    <property type="match status" value="1"/>
</dbReference>
<gene>
    <name evidence="6" type="ORF">SAMN04489732_101809</name>
</gene>
<keyword evidence="2" id="KW-0238">DNA-binding</keyword>
<evidence type="ECO:0000256" key="1">
    <source>
        <dbReference type="ARBA" id="ARBA00022553"/>
    </source>
</evidence>
<dbReference type="SMART" id="SM00421">
    <property type="entry name" value="HTH_LUXR"/>
    <property type="match status" value="1"/>
</dbReference>
<dbReference type="AlphaFoldDB" id="A0A1H8RIH1"/>
<dbReference type="GO" id="GO:0003677">
    <property type="term" value="F:DNA binding"/>
    <property type="evidence" value="ECO:0007669"/>
    <property type="project" value="UniProtKB-KW"/>
</dbReference>
<evidence type="ECO:0000256" key="3">
    <source>
        <dbReference type="PROSITE-ProRule" id="PRU00169"/>
    </source>
</evidence>
<accession>A0A1H8RIH1</accession>
<dbReference type="InterPro" id="IPR011006">
    <property type="entry name" value="CheY-like_superfamily"/>
</dbReference>
<dbReference type="OrthoDB" id="9808843at2"/>
<dbReference type="RefSeq" id="WP_091612454.1">
    <property type="nucleotide sequence ID" value="NZ_FOEF01000001.1"/>
</dbReference>
<dbReference type="InterPro" id="IPR039420">
    <property type="entry name" value="WalR-like"/>
</dbReference>
<dbReference type="Gene3D" id="3.40.50.2300">
    <property type="match status" value="1"/>
</dbReference>
<dbReference type="SUPFAM" id="SSF46894">
    <property type="entry name" value="C-terminal effector domain of the bipartite response regulators"/>
    <property type="match status" value="1"/>
</dbReference>
<proteinExistence type="predicted"/>
<feature type="domain" description="Response regulatory" evidence="5">
    <location>
        <begin position="4"/>
        <end position="120"/>
    </location>
</feature>
<dbReference type="STRING" id="394193.SAMN04489732_101809"/>
<dbReference type="GO" id="GO:0006355">
    <property type="term" value="P:regulation of DNA-templated transcription"/>
    <property type="evidence" value="ECO:0007669"/>
    <property type="project" value="InterPro"/>
</dbReference>
<dbReference type="SUPFAM" id="SSF52172">
    <property type="entry name" value="CheY-like"/>
    <property type="match status" value="1"/>
</dbReference>